<keyword evidence="1" id="KW-1133">Transmembrane helix</keyword>
<name>A0A1N7ELA5_9ACTN</name>
<dbReference type="STRING" id="58117.SAMN05421833_118116"/>
<proteinExistence type="predicted"/>
<evidence type="ECO:0000313" key="3">
    <source>
        <dbReference type="Proteomes" id="UP000186096"/>
    </source>
</evidence>
<keyword evidence="3" id="KW-1185">Reference proteome</keyword>
<evidence type="ECO:0000313" key="2">
    <source>
        <dbReference type="EMBL" id="SIR88818.1"/>
    </source>
</evidence>
<protein>
    <submittedName>
        <fullName evidence="2">Uncharacterized protein</fullName>
    </submittedName>
</protein>
<gene>
    <name evidence="2" type="ORF">SAMN05421833_118116</name>
</gene>
<dbReference type="AlphaFoldDB" id="A0A1N7ELA5"/>
<dbReference type="Proteomes" id="UP000186096">
    <property type="component" value="Unassembled WGS sequence"/>
</dbReference>
<keyword evidence="1" id="KW-0472">Membrane</keyword>
<reference evidence="3" key="1">
    <citation type="submission" date="2017-01" db="EMBL/GenBank/DDBJ databases">
        <authorList>
            <person name="Varghese N."/>
            <person name="Submissions S."/>
        </authorList>
    </citation>
    <scope>NUCLEOTIDE SEQUENCE [LARGE SCALE GENOMIC DNA]</scope>
    <source>
        <strain evidence="3">ATCC 12950</strain>
    </source>
</reference>
<accession>A0A1N7ELA5</accession>
<dbReference type="EMBL" id="FTNI01000018">
    <property type="protein sequence ID" value="SIR88818.1"/>
    <property type="molecule type" value="Genomic_DNA"/>
</dbReference>
<organism evidence="2 3">
    <name type="scientific">Microbispora rosea</name>
    <dbReference type="NCBI Taxonomy" id="58117"/>
    <lineage>
        <taxon>Bacteria</taxon>
        <taxon>Bacillati</taxon>
        <taxon>Actinomycetota</taxon>
        <taxon>Actinomycetes</taxon>
        <taxon>Streptosporangiales</taxon>
        <taxon>Streptosporangiaceae</taxon>
        <taxon>Microbispora</taxon>
    </lineage>
</organism>
<evidence type="ECO:0000256" key="1">
    <source>
        <dbReference type="SAM" id="Phobius"/>
    </source>
</evidence>
<sequence length="96" mass="9652">MLAKSPKVLLLGTLVAMTQPTISGMASVWGLGHATAQGVDQTFALNAKVASAIASLAASAGGLPLLGGVWIAALIVCAVALFIIPESNQRDLAAIR</sequence>
<feature type="transmembrane region" description="Helical" evidence="1">
    <location>
        <begin position="58"/>
        <end position="84"/>
    </location>
</feature>
<keyword evidence="1" id="KW-0812">Transmembrane</keyword>